<dbReference type="EMBL" id="CP113520">
    <property type="protein sequence ID" value="WAJ27123.1"/>
    <property type="molecule type" value="Genomic_DNA"/>
</dbReference>
<reference evidence="1" key="1">
    <citation type="submission" date="2022-11" db="EMBL/GenBank/DDBJ databases">
        <title>beta-Carotene-producing bacterium, Jeongeuplla avenae sp. nov., alleviates the salt stress of Arabidopsis seedlings.</title>
        <authorList>
            <person name="Jiang L."/>
            <person name="Lee J."/>
        </authorList>
    </citation>
    <scope>NUCLEOTIDE SEQUENCE</scope>
    <source>
        <strain evidence="1">DY_R2A_6</strain>
    </source>
</reference>
<organism evidence="1 2">
    <name type="scientific">Antarcticirhabdus aurantiaca</name>
    <dbReference type="NCBI Taxonomy" id="2606717"/>
    <lineage>
        <taxon>Bacteria</taxon>
        <taxon>Pseudomonadati</taxon>
        <taxon>Pseudomonadota</taxon>
        <taxon>Alphaproteobacteria</taxon>
        <taxon>Hyphomicrobiales</taxon>
        <taxon>Aurantimonadaceae</taxon>
        <taxon>Antarcticirhabdus</taxon>
    </lineage>
</organism>
<proteinExistence type="predicted"/>
<gene>
    <name evidence="1" type="ORF">OXU80_20035</name>
</gene>
<protein>
    <submittedName>
        <fullName evidence="1">Uncharacterized protein</fullName>
    </submittedName>
</protein>
<evidence type="ECO:0000313" key="1">
    <source>
        <dbReference type="EMBL" id="WAJ27123.1"/>
    </source>
</evidence>
<accession>A0ACD4NJU5</accession>
<evidence type="ECO:0000313" key="2">
    <source>
        <dbReference type="Proteomes" id="UP001163223"/>
    </source>
</evidence>
<name>A0ACD4NJU5_9HYPH</name>
<sequence>MAEKEQAAAMPNRARLTKAQRRALEAAKQGPLTICARGWLAFDGADGSRHAFASVHAAGQRKWLAQVDKGPFSHTKPTSYVLTDAGRAALAEDPLPETKGIAAA</sequence>
<keyword evidence="2" id="KW-1185">Reference proteome</keyword>
<dbReference type="Proteomes" id="UP001163223">
    <property type="component" value="Chromosome"/>
</dbReference>